<organism evidence="1 2">
    <name type="scientific">Fulvivirga marina</name>
    <dbReference type="NCBI Taxonomy" id="2494733"/>
    <lineage>
        <taxon>Bacteria</taxon>
        <taxon>Pseudomonadati</taxon>
        <taxon>Bacteroidota</taxon>
        <taxon>Cytophagia</taxon>
        <taxon>Cytophagales</taxon>
        <taxon>Fulvivirgaceae</taxon>
        <taxon>Fulvivirga</taxon>
    </lineage>
</organism>
<proteinExistence type="predicted"/>
<name>A0A937FT72_9BACT</name>
<dbReference type="EMBL" id="JAEUGD010000004">
    <property type="protein sequence ID" value="MBL6445240.1"/>
    <property type="molecule type" value="Genomic_DNA"/>
</dbReference>
<protein>
    <submittedName>
        <fullName evidence="1">IPExxxVDY family protein</fullName>
    </submittedName>
</protein>
<evidence type="ECO:0000313" key="2">
    <source>
        <dbReference type="Proteomes" id="UP000614216"/>
    </source>
</evidence>
<dbReference type="AlphaFoldDB" id="A0A937FT72"/>
<dbReference type="Proteomes" id="UP000614216">
    <property type="component" value="Unassembled WGS sequence"/>
</dbReference>
<reference evidence="1" key="1">
    <citation type="submission" date="2021-01" db="EMBL/GenBank/DDBJ databases">
        <title>Fulvivirga kasyanovii gen. nov., sp nov., a novel member of the phylum Bacteroidetes isolated from seawater in a mussel farm.</title>
        <authorList>
            <person name="Zhao L.-H."/>
            <person name="Wang Z.-J."/>
        </authorList>
    </citation>
    <scope>NUCLEOTIDE SEQUENCE</scope>
    <source>
        <strain evidence="1">29W222</strain>
    </source>
</reference>
<dbReference type="RefSeq" id="WP_202854779.1">
    <property type="nucleotide sequence ID" value="NZ_JAEUGD010000004.1"/>
</dbReference>
<dbReference type="NCBIfam" id="NF033205">
    <property type="entry name" value="IPExxxVDY"/>
    <property type="match status" value="1"/>
</dbReference>
<accession>A0A937FT72</accession>
<evidence type="ECO:0000313" key="1">
    <source>
        <dbReference type="EMBL" id="MBL6445240.1"/>
    </source>
</evidence>
<sequence>MKKTKLIVEYEYEFELIGIISSIKFYKLAWAINKKLDVRLVKQDDYSMEMKGGNLASFSNYLYQMESSCFRLFKNRSVEGENASLIPELPHFDYIIKIDEQSQSFAKEEILKELKEVQWIEYIAAIEVETLKSKDNFLT</sequence>
<gene>
    <name evidence="1" type="ORF">JMN32_02900</name>
</gene>
<keyword evidence="2" id="KW-1185">Reference proteome</keyword>
<comment type="caution">
    <text evidence="1">The sequence shown here is derived from an EMBL/GenBank/DDBJ whole genome shotgun (WGS) entry which is preliminary data.</text>
</comment>
<dbReference type="InterPro" id="IPR047690">
    <property type="entry name" value="IPExxxVDY_fam"/>
</dbReference>